<keyword evidence="2" id="KW-0472">Membrane</keyword>
<reference evidence="4" key="1">
    <citation type="journal article" date="2019" name="Int. J. Syst. Evol. Microbiol.">
        <title>The Global Catalogue of Microorganisms (GCM) 10K type strain sequencing project: providing services to taxonomists for standard genome sequencing and annotation.</title>
        <authorList>
            <consortium name="The Broad Institute Genomics Platform"/>
            <consortium name="The Broad Institute Genome Sequencing Center for Infectious Disease"/>
            <person name="Wu L."/>
            <person name="Ma J."/>
        </authorList>
    </citation>
    <scope>NUCLEOTIDE SEQUENCE [LARGE SCALE GENOMIC DNA]</scope>
    <source>
        <strain evidence="4">CGMCC 4.7382</strain>
    </source>
</reference>
<evidence type="ECO:0000256" key="2">
    <source>
        <dbReference type="SAM" id="Phobius"/>
    </source>
</evidence>
<feature type="compositionally biased region" description="Basic and acidic residues" evidence="1">
    <location>
        <begin position="104"/>
        <end position="129"/>
    </location>
</feature>
<dbReference type="Proteomes" id="UP001596540">
    <property type="component" value="Unassembled WGS sequence"/>
</dbReference>
<comment type="caution">
    <text evidence="3">The sequence shown here is derived from an EMBL/GenBank/DDBJ whole genome shotgun (WGS) entry which is preliminary data.</text>
</comment>
<evidence type="ECO:0000313" key="4">
    <source>
        <dbReference type="Proteomes" id="UP001596540"/>
    </source>
</evidence>
<name>A0ABW2KLP8_9ACTN</name>
<gene>
    <name evidence="3" type="ORF">ACFQRF_21370</name>
</gene>
<accession>A0ABW2KLP8</accession>
<organism evidence="3 4">
    <name type="scientific">Marinactinospora rubrisoli</name>
    <dbReference type="NCBI Taxonomy" id="2715399"/>
    <lineage>
        <taxon>Bacteria</taxon>
        <taxon>Bacillati</taxon>
        <taxon>Actinomycetota</taxon>
        <taxon>Actinomycetes</taxon>
        <taxon>Streptosporangiales</taxon>
        <taxon>Nocardiopsidaceae</taxon>
        <taxon>Marinactinospora</taxon>
    </lineage>
</organism>
<keyword evidence="2" id="KW-1133">Transmembrane helix</keyword>
<proteinExistence type="predicted"/>
<feature type="compositionally biased region" description="Basic and acidic residues" evidence="1">
    <location>
        <begin position="151"/>
        <end position="161"/>
    </location>
</feature>
<dbReference type="RefSeq" id="WP_379872924.1">
    <property type="nucleotide sequence ID" value="NZ_JBHTBH010000011.1"/>
</dbReference>
<keyword evidence="4" id="KW-1185">Reference proteome</keyword>
<evidence type="ECO:0000256" key="1">
    <source>
        <dbReference type="SAM" id="MobiDB-lite"/>
    </source>
</evidence>
<evidence type="ECO:0000313" key="3">
    <source>
        <dbReference type="EMBL" id="MFC7330280.1"/>
    </source>
</evidence>
<dbReference type="EMBL" id="JBHTBH010000011">
    <property type="protein sequence ID" value="MFC7330280.1"/>
    <property type="molecule type" value="Genomic_DNA"/>
</dbReference>
<feature type="compositionally biased region" description="Low complexity" evidence="1">
    <location>
        <begin position="135"/>
        <end position="145"/>
    </location>
</feature>
<feature type="region of interest" description="Disordered" evidence="1">
    <location>
        <begin position="81"/>
        <end position="161"/>
    </location>
</feature>
<sequence>MPGWGWLGALLIVSVGLVGIWAAWRRENRPRRFFRGGVLDPGKDGIEPADHARLAPEVVEEPQAPMDMVSGIDAQAAALVEGGERPHGELSPTIDEEAAAVVDEEVRQQHDDGPADGSAGREPRTRPADDGPGAHGAAGAADADGPPQPHVLDDEPRGRDG</sequence>
<protein>
    <submittedName>
        <fullName evidence="3">Uncharacterized protein</fullName>
    </submittedName>
</protein>
<keyword evidence="2" id="KW-0812">Transmembrane</keyword>
<feature type="transmembrane region" description="Helical" evidence="2">
    <location>
        <begin position="6"/>
        <end position="24"/>
    </location>
</feature>